<keyword evidence="3" id="KW-1185">Reference proteome</keyword>
<evidence type="ECO:0000259" key="1">
    <source>
        <dbReference type="Pfam" id="PF13683"/>
    </source>
</evidence>
<evidence type="ECO:0000313" key="3">
    <source>
        <dbReference type="Proteomes" id="UP001305606"/>
    </source>
</evidence>
<dbReference type="Proteomes" id="UP001305606">
    <property type="component" value="Chromosome"/>
</dbReference>
<feature type="domain" description="Integrase catalytic" evidence="1">
    <location>
        <begin position="2"/>
        <end position="62"/>
    </location>
</feature>
<protein>
    <submittedName>
        <fullName evidence="2">Integrase core domain-containing protein</fullName>
    </submittedName>
</protein>
<dbReference type="InterPro" id="IPR012337">
    <property type="entry name" value="RNaseH-like_sf"/>
</dbReference>
<reference evidence="2 3" key="1">
    <citation type="submission" date="2023-02" db="EMBL/GenBank/DDBJ databases">
        <title>Streptomyces sp. SCA4-21 with antifungal activity against Fusarium oxysporum f. sp. cubense, Streptomyces sp. SCA2-17 with antifungal activity against Fusarium oxysporum f. sp. cubense.</title>
        <authorList>
            <person name="Qi D."/>
        </authorList>
    </citation>
    <scope>NUCLEOTIDE SEQUENCE [LARGE SCALE GENOMIC DNA]</scope>
    <source>
        <strain evidence="2 3">SCA4-21</strain>
    </source>
</reference>
<dbReference type="InterPro" id="IPR001584">
    <property type="entry name" value="Integrase_cat-core"/>
</dbReference>
<dbReference type="EMBL" id="CP117522">
    <property type="protein sequence ID" value="WNE99678.1"/>
    <property type="molecule type" value="Genomic_DNA"/>
</dbReference>
<sequence>MSAIGSSADNALAESFKATFKRETLKGRKTWFSECEARLDTFRWLHRYITRRRHSRLGHRSPIVYETASRTTPTTLTSAALSMPGRS</sequence>
<name>A0ABY9V7Q1_9ACTN</name>
<dbReference type="Pfam" id="PF13683">
    <property type="entry name" value="rve_3"/>
    <property type="match status" value="1"/>
</dbReference>
<accession>A0ABY9V7Q1</accession>
<proteinExistence type="predicted"/>
<dbReference type="SUPFAM" id="SSF53098">
    <property type="entry name" value="Ribonuclease H-like"/>
    <property type="match status" value="1"/>
</dbReference>
<evidence type="ECO:0000313" key="2">
    <source>
        <dbReference type="EMBL" id="WNE99678.1"/>
    </source>
</evidence>
<gene>
    <name evidence="2" type="ORF">PS467_32290</name>
</gene>
<organism evidence="2 3">
    <name type="scientific">Streptomyces luomodiensis</name>
    <dbReference type="NCBI Taxonomy" id="3026192"/>
    <lineage>
        <taxon>Bacteria</taxon>
        <taxon>Bacillati</taxon>
        <taxon>Actinomycetota</taxon>
        <taxon>Actinomycetes</taxon>
        <taxon>Kitasatosporales</taxon>
        <taxon>Streptomycetaceae</taxon>
        <taxon>Streptomyces</taxon>
    </lineage>
</organism>